<gene>
    <name evidence="4" type="ORF">ASPSYDRAFT_172323</name>
</gene>
<evidence type="ECO:0000256" key="1">
    <source>
        <dbReference type="ARBA" id="ARBA00022630"/>
    </source>
</evidence>
<keyword evidence="3" id="KW-0560">Oxidoreductase</keyword>
<dbReference type="GO" id="GO:0016491">
    <property type="term" value="F:oxidoreductase activity"/>
    <property type="evidence" value="ECO:0007669"/>
    <property type="project" value="UniProtKB-KW"/>
</dbReference>
<proteinExistence type="predicted"/>
<dbReference type="PANTHER" id="PTHR23023">
    <property type="entry name" value="DIMETHYLANILINE MONOOXYGENASE"/>
    <property type="match status" value="1"/>
</dbReference>
<evidence type="ECO:0000256" key="2">
    <source>
        <dbReference type="ARBA" id="ARBA00022827"/>
    </source>
</evidence>
<dbReference type="InterPro" id="IPR050346">
    <property type="entry name" value="FMO-like"/>
</dbReference>
<evidence type="ECO:0000256" key="3">
    <source>
        <dbReference type="ARBA" id="ARBA00023002"/>
    </source>
</evidence>
<dbReference type="Gene3D" id="3.50.50.60">
    <property type="entry name" value="FAD/NAD(P)-binding domain"/>
    <property type="match status" value="1"/>
</dbReference>
<reference evidence="5" key="1">
    <citation type="journal article" date="2017" name="Genome Biol.">
        <title>Comparative genomics reveals high biological diversity and specific adaptations in the industrially and medically important fungal genus Aspergillus.</title>
        <authorList>
            <person name="de Vries R.P."/>
            <person name="Riley R."/>
            <person name="Wiebenga A."/>
            <person name="Aguilar-Osorio G."/>
            <person name="Amillis S."/>
            <person name="Uchima C.A."/>
            <person name="Anderluh G."/>
            <person name="Asadollahi M."/>
            <person name="Askin M."/>
            <person name="Barry K."/>
            <person name="Battaglia E."/>
            <person name="Bayram O."/>
            <person name="Benocci T."/>
            <person name="Braus-Stromeyer S.A."/>
            <person name="Caldana C."/>
            <person name="Canovas D."/>
            <person name="Cerqueira G.C."/>
            <person name="Chen F."/>
            <person name="Chen W."/>
            <person name="Choi C."/>
            <person name="Clum A."/>
            <person name="Dos Santos R.A."/>
            <person name="Damasio A.R."/>
            <person name="Diallinas G."/>
            <person name="Emri T."/>
            <person name="Fekete E."/>
            <person name="Flipphi M."/>
            <person name="Freyberg S."/>
            <person name="Gallo A."/>
            <person name="Gournas C."/>
            <person name="Habgood R."/>
            <person name="Hainaut M."/>
            <person name="Harispe M.L."/>
            <person name="Henrissat B."/>
            <person name="Hilden K.S."/>
            <person name="Hope R."/>
            <person name="Hossain A."/>
            <person name="Karabika E."/>
            <person name="Karaffa L."/>
            <person name="Karanyi Z."/>
            <person name="Krasevec N."/>
            <person name="Kuo A."/>
            <person name="Kusch H."/>
            <person name="LaButti K."/>
            <person name="Lagendijk E.L."/>
            <person name="Lapidus A."/>
            <person name="Levasseur A."/>
            <person name="Lindquist E."/>
            <person name="Lipzen A."/>
            <person name="Logrieco A.F."/>
            <person name="MacCabe A."/>
            <person name="Maekelae M.R."/>
            <person name="Malavazi I."/>
            <person name="Melin P."/>
            <person name="Meyer V."/>
            <person name="Mielnichuk N."/>
            <person name="Miskei M."/>
            <person name="Molnar A.P."/>
            <person name="Mule G."/>
            <person name="Ngan C.Y."/>
            <person name="Orejas M."/>
            <person name="Orosz E."/>
            <person name="Ouedraogo J.P."/>
            <person name="Overkamp K.M."/>
            <person name="Park H.-S."/>
            <person name="Perrone G."/>
            <person name="Piumi F."/>
            <person name="Punt P.J."/>
            <person name="Ram A.F."/>
            <person name="Ramon A."/>
            <person name="Rauscher S."/>
            <person name="Record E."/>
            <person name="Riano-Pachon D.M."/>
            <person name="Robert V."/>
            <person name="Roehrig J."/>
            <person name="Ruller R."/>
            <person name="Salamov A."/>
            <person name="Salih N.S."/>
            <person name="Samson R.A."/>
            <person name="Sandor E."/>
            <person name="Sanguinetti M."/>
            <person name="Schuetze T."/>
            <person name="Sepcic K."/>
            <person name="Shelest E."/>
            <person name="Sherlock G."/>
            <person name="Sophianopoulou V."/>
            <person name="Squina F.M."/>
            <person name="Sun H."/>
            <person name="Susca A."/>
            <person name="Todd R.B."/>
            <person name="Tsang A."/>
            <person name="Unkles S.E."/>
            <person name="van de Wiele N."/>
            <person name="van Rossen-Uffink D."/>
            <person name="Oliveira J.V."/>
            <person name="Vesth T.C."/>
            <person name="Visser J."/>
            <person name="Yu J.-H."/>
            <person name="Zhou M."/>
            <person name="Andersen M.R."/>
            <person name="Archer D.B."/>
            <person name="Baker S.E."/>
            <person name="Benoit I."/>
            <person name="Brakhage A.A."/>
            <person name="Braus G.H."/>
            <person name="Fischer R."/>
            <person name="Frisvad J.C."/>
            <person name="Goldman G.H."/>
            <person name="Houbraken J."/>
            <person name="Oakley B."/>
            <person name="Pocsi I."/>
            <person name="Scazzocchio C."/>
            <person name="Seiboth B."/>
            <person name="vanKuyk P.A."/>
            <person name="Wortman J."/>
            <person name="Dyer P.S."/>
            <person name="Grigoriev I.V."/>
        </authorList>
    </citation>
    <scope>NUCLEOTIDE SEQUENCE [LARGE SCALE GENOMIC DNA]</scope>
    <source>
        <strain evidence="5">CBS 593.65</strain>
    </source>
</reference>
<evidence type="ECO:0000313" key="5">
    <source>
        <dbReference type="Proteomes" id="UP000184356"/>
    </source>
</evidence>
<dbReference type="Pfam" id="PF13738">
    <property type="entry name" value="Pyr_redox_3"/>
    <property type="match status" value="1"/>
</dbReference>
<dbReference type="Proteomes" id="UP000184356">
    <property type="component" value="Unassembled WGS sequence"/>
</dbReference>
<dbReference type="RefSeq" id="XP_040706816.1">
    <property type="nucleotide sequence ID" value="XM_040843426.1"/>
</dbReference>
<dbReference type="OrthoDB" id="2915840at2759"/>
<dbReference type="InterPro" id="IPR036188">
    <property type="entry name" value="FAD/NAD-bd_sf"/>
</dbReference>
<protein>
    <recommendedName>
        <fullName evidence="6">L-ornithine N(5)-oxygenase</fullName>
    </recommendedName>
</protein>
<keyword evidence="5" id="KW-1185">Reference proteome</keyword>
<organism evidence="4 5">
    <name type="scientific">Aspergillus sydowii CBS 593.65</name>
    <dbReference type="NCBI Taxonomy" id="1036612"/>
    <lineage>
        <taxon>Eukaryota</taxon>
        <taxon>Fungi</taxon>
        <taxon>Dikarya</taxon>
        <taxon>Ascomycota</taxon>
        <taxon>Pezizomycotina</taxon>
        <taxon>Eurotiomycetes</taxon>
        <taxon>Eurotiomycetidae</taxon>
        <taxon>Eurotiales</taxon>
        <taxon>Aspergillaceae</taxon>
        <taxon>Aspergillus</taxon>
        <taxon>Aspergillus subgen. Nidulantes</taxon>
    </lineage>
</organism>
<keyword evidence="1" id="KW-0285">Flavoprotein</keyword>
<dbReference type="VEuPathDB" id="FungiDB:ASPSYDRAFT_172323"/>
<dbReference type="EMBL" id="KV878583">
    <property type="protein sequence ID" value="OJJ63010.1"/>
    <property type="molecule type" value="Genomic_DNA"/>
</dbReference>
<evidence type="ECO:0000313" key="4">
    <source>
        <dbReference type="EMBL" id="OJJ63010.1"/>
    </source>
</evidence>
<name>A0A1L9TU63_9EURO</name>
<keyword evidence="2" id="KW-0274">FAD</keyword>
<evidence type="ECO:0008006" key="6">
    <source>
        <dbReference type="Google" id="ProtNLM"/>
    </source>
</evidence>
<accession>A0A1L9TU63</accession>
<dbReference type="GeneID" id="63759499"/>
<dbReference type="AlphaFoldDB" id="A0A1L9TU63"/>
<sequence>MASDEEIELLIVGAGLHGLAMAKTFLQVHPNGKLLVVDQAKSVGGSWAKERLYPGLKTNNVFGSYEFGDFPMVPERYGATSQGHIPGEVVHAYFCDVAAYYGIDSRLRLQTEVKSATFQEDGRWQVEIESISDLQPRVSTLVASRIVVATGLTSEPYIPTFPGEEDFGGLILHSKQLKHEADNLRSRRNVVVLGGNKSAWDVCYAAARSGSQVHMVMRPTGGGPSYLWPREFSWGPFKLSLAKLSATRFFIPFDPTPYGKSGPFAFLRDFFHRTPFGQKVSQLFWNRLDARIKGLNGYDTHPEMRKLEPWTTPFWMGNSLSIHNYDTPWFDLVREGKIKIHVANLTSLSKGRVHLSTGDELDADAVVCCTGWNTVPTIQFDTSCATQEVPFETRMASPGDIVAAEKMINSDISYLSTLPRRTANAPAIKCPTPETSFSPYQLYRMVVPSQAMFLEKRNLAFIGLQNFIHTAIVAQAQALWITAFFDDRIRHLSGPDIDTKAVESSSLLDTSYGRLRRPKECGGAAGRYPDLVFDSLPYVDTLLRDLGLSPSRKRGWFEEIFEVYLPRDYAGITEEWREIITCEH</sequence>
<dbReference type="STRING" id="1036612.A0A1L9TU63"/>
<dbReference type="SUPFAM" id="SSF51905">
    <property type="entry name" value="FAD/NAD(P)-binding domain"/>
    <property type="match status" value="2"/>
</dbReference>